<evidence type="ECO:0000313" key="2">
    <source>
        <dbReference type="Proteomes" id="UP000184356"/>
    </source>
</evidence>
<evidence type="ECO:0000313" key="1">
    <source>
        <dbReference type="EMBL" id="OJJ64137.1"/>
    </source>
</evidence>
<dbReference type="VEuPathDB" id="FungiDB:ASPSYDRAFT_84161"/>
<dbReference type="GeneID" id="63767382"/>
<name>A0A1L9TXH6_9EURO</name>
<sequence length="132" mass="14401">MPDSFENLLGPNNISTLIAANNLADIYCSEGEMLVARHLYGRALTGYKKVLGPDHKSALMIADNLANLFKAQAKLSSAETISSPGQTVSRKTKKGPVSGRRSFRVFTAWERFLMADKIYLDGGYAAEMGIND</sequence>
<organism evidence="1 2">
    <name type="scientific">Aspergillus sydowii CBS 593.65</name>
    <dbReference type="NCBI Taxonomy" id="1036612"/>
    <lineage>
        <taxon>Eukaryota</taxon>
        <taxon>Fungi</taxon>
        <taxon>Dikarya</taxon>
        <taxon>Ascomycota</taxon>
        <taxon>Pezizomycotina</taxon>
        <taxon>Eurotiomycetes</taxon>
        <taxon>Eurotiomycetidae</taxon>
        <taxon>Eurotiales</taxon>
        <taxon>Aspergillaceae</taxon>
        <taxon>Aspergillus</taxon>
        <taxon>Aspergillus subgen. Nidulantes</taxon>
    </lineage>
</organism>
<dbReference type="EMBL" id="KV878582">
    <property type="protein sequence ID" value="OJJ64137.1"/>
    <property type="molecule type" value="Genomic_DNA"/>
</dbReference>
<gene>
    <name evidence="1" type="ORF">ASPSYDRAFT_84161</name>
</gene>
<dbReference type="Proteomes" id="UP000184356">
    <property type="component" value="Unassembled WGS sequence"/>
</dbReference>
<dbReference type="SUPFAM" id="SSF48452">
    <property type="entry name" value="TPR-like"/>
    <property type="match status" value="1"/>
</dbReference>
<proteinExistence type="predicted"/>
<dbReference type="AlphaFoldDB" id="A0A1L9TXH6"/>
<protein>
    <recommendedName>
        <fullName evidence="3">Kinesin light chain</fullName>
    </recommendedName>
</protein>
<dbReference type="InterPro" id="IPR011990">
    <property type="entry name" value="TPR-like_helical_dom_sf"/>
</dbReference>
<dbReference type="Gene3D" id="1.25.40.10">
    <property type="entry name" value="Tetratricopeptide repeat domain"/>
    <property type="match status" value="1"/>
</dbReference>
<dbReference type="RefSeq" id="XP_040707943.1">
    <property type="nucleotide sequence ID" value="XM_040851309.1"/>
</dbReference>
<dbReference type="Pfam" id="PF13424">
    <property type="entry name" value="TPR_12"/>
    <property type="match status" value="1"/>
</dbReference>
<dbReference type="OrthoDB" id="1658288at2759"/>
<reference evidence="2" key="1">
    <citation type="journal article" date="2017" name="Genome Biol.">
        <title>Comparative genomics reveals high biological diversity and specific adaptations in the industrially and medically important fungal genus Aspergillus.</title>
        <authorList>
            <person name="de Vries R.P."/>
            <person name="Riley R."/>
            <person name="Wiebenga A."/>
            <person name="Aguilar-Osorio G."/>
            <person name="Amillis S."/>
            <person name="Uchima C.A."/>
            <person name="Anderluh G."/>
            <person name="Asadollahi M."/>
            <person name="Askin M."/>
            <person name="Barry K."/>
            <person name="Battaglia E."/>
            <person name="Bayram O."/>
            <person name="Benocci T."/>
            <person name="Braus-Stromeyer S.A."/>
            <person name="Caldana C."/>
            <person name="Canovas D."/>
            <person name="Cerqueira G.C."/>
            <person name="Chen F."/>
            <person name="Chen W."/>
            <person name="Choi C."/>
            <person name="Clum A."/>
            <person name="Dos Santos R.A."/>
            <person name="Damasio A.R."/>
            <person name="Diallinas G."/>
            <person name="Emri T."/>
            <person name="Fekete E."/>
            <person name="Flipphi M."/>
            <person name="Freyberg S."/>
            <person name="Gallo A."/>
            <person name="Gournas C."/>
            <person name="Habgood R."/>
            <person name="Hainaut M."/>
            <person name="Harispe M.L."/>
            <person name="Henrissat B."/>
            <person name="Hilden K.S."/>
            <person name="Hope R."/>
            <person name="Hossain A."/>
            <person name="Karabika E."/>
            <person name="Karaffa L."/>
            <person name="Karanyi Z."/>
            <person name="Krasevec N."/>
            <person name="Kuo A."/>
            <person name="Kusch H."/>
            <person name="LaButti K."/>
            <person name="Lagendijk E.L."/>
            <person name="Lapidus A."/>
            <person name="Levasseur A."/>
            <person name="Lindquist E."/>
            <person name="Lipzen A."/>
            <person name="Logrieco A.F."/>
            <person name="MacCabe A."/>
            <person name="Maekelae M.R."/>
            <person name="Malavazi I."/>
            <person name="Melin P."/>
            <person name="Meyer V."/>
            <person name="Mielnichuk N."/>
            <person name="Miskei M."/>
            <person name="Molnar A.P."/>
            <person name="Mule G."/>
            <person name="Ngan C.Y."/>
            <person name="Orejas M."/>
            <person name="Orosz E."/>
            <person name="Ouedraogo J.P."/>
            <person name="Overkamp K.M."/>
            <person name="Park H.-S."/>
            <person name="Perrone G."/>
            <person name="Piumi F."/>
            <person name="Punt P.J."/>
            <person name="Ram A.F."/>
            <person name="Ramon A."/>
            <person name="Rauscher S."/>
            <person name="Record E."/>
            <person name="Riano-Pachon D.M."/>
            <person name="Robert V."/>
            <person name="Roehrig J."/>
            <person name="Ruller R."/>
            <person name="Salamov A."/>
            <person name="Salih N.S."/>
            <person name="Samson R.A."/>
            <person name="Sandor E."/>
            <person name="Sanguinetti M."/>
            <person name="Schuetze T."/>
            <person name="Sepcic K."/>
            <person name="Shelest E."/>
            <person name="Sherlock G."/>
            <person name="Sophianopoulou V."/>
            <person name="Squina F.M."/>
            <person name="Sun H."/>
            <person name="Susca A."/>
            <person name="Todd R.B."/>
            <person name="Tsang A."/>
            <person name="Unkles S.E."/>
            <person name="van de Wiele N."/>
            <person name="van Rossen-Uffink D."/>
            <person name="Oliveira J.V."/>
            <person name="Vesth T.C."/>
            <person name="Visser J."/>
            <person name="Yu J.-H."/>
            <person name="Zhou M."/>
            <person name="Andersen M.R."/>
            <person name="Archer D.B."/>
            <person name="Baker S.E."/>
            <person name="Benoit I."/>
            <person name="Brakhage A.A."/>
            <person name="Braus G.H."/>
            <person name="Fischer R."/>
            <person name="Frisvad J.C."/>
            <person name="Goldman G.H."/>
            <person name="Houbraken J."/>
            <person name="Oakley B."/>
            <person name="Pocsi I."/>
            <person name="Scazzocchio C."/>
            <person name="Seiboth B."/>
            <person name="vanKuyk P.A."/>
            <person name="Wortman J."/>
            <person name="Dyer P.S."/>
            <person name="Grigoriev I.V."/>
        </authorList>
    </citation>
    <scope>NUCLEOTIDE SEQUENCE [LARGE SCALE GENOMIC DNA]</scope>
    <source>
        <strain evidence="2">CBS 593.65</strain>
    </source>
</reference>
<accession>A0A1L9TXH6</accession>
<dbReference type="STRING" id="1036612.A0A1L9TXH6"/>
<keyword evidence="2" id="KW-1185">Reference proteome</keyword>
<evidence type="ECO:0008006" key="3">
    <source>
        <dbReference type="Google" id="ProtNLM"/>
    </source>
</evidence>